<dbReference type="OrthoDB" id="4161095at2759"/>
<organism evidence="1 2">
    <name type="scientific">Trichodelitschia bisporula</name>
    <dbReference type="NCBI Taxonomy" id="703511"/>
    <lineage>
        <taxon>Eukaryota</taxon>
        <taxon>Fungi</taxon>
        <taxon>Dikarya</taxon>
        <taxon>Ascomycota</taxon>
        <taxon>Pezizomycotina</taxon>
        <taxon>Dothideomycetes</taxon>
        <taxon>Dothideomycetes incertae sedis</taxon>
        <taxon>Phaeotrichales</taxon>
        <taxon>Phaeotrichaceae</taxon>
        <taxon>Trichodelitschia</taxon>
    </lineage>
</organism>
<dbReference type="AlphaFoldDB" id="A0A6G1IBW2"/>
<dbReference type="EMBL" id="ML996687">
    <property type="protein sequence ID" value="KAF2405559.1"/>
    <property type="molecule type" value="Genomic_DNA"/>
</dbReference>
<dbReference type="Proteomes" id="UP000799640">
    <property type="component" value="Unassembled WGS sequence"/>
</dbReference>
<keyword evidence="2" id="KW-1185">Reference proteome</keyword>
<proteinExistence type="predicted"/>
<feature type="non-terminal residue" evidence="1">
    <location>
        <position position="61"/>
    </location>
</feature>
<reference evidence="1" key="1">
    <citation type="journal article" date="2020" name="Stud. Mycol.">
        <title>101 Dothideomycetes genomes: a test case for predicting lifestyles and emergence of pathogens.</title>
        <authorList>
            <person name="Haridas S."/>
            <person name="Albert R."/>
            <person name="Binder M."/>
            <person name="Bloem J."/>
            <person name="Labutti K."/>
            <person name="Salamov A."/>
            <person name="Andreopoulos B."/>
            <person name="Baker S."/>
            <person name="Barry K."/>
            <person name="Bills G."/>
            <person name="Bluhm B."/>
            <person name="Cannon C."/>
            <person name="Castanera R."/>
            <person name="Culley D."/>
            <person name="Daum C."/>
            <person name="Ezra D."/>
            <person name="Gonzalez J."/>
            <person name="Henrissat B."/>
            <person name="Kuo A."/>
            <person name="Liang C."/>
            <person name="Lipzen A."/>
            <person name="Lutzoni F."/>
            <person name="Magnuson J."/>
            <person name="Mondo S."/>
            <person name="Nolan M."/>
            <person name="Ohm R."/>
            <person name="Pangilinan J."/>
            <person name="Park H.-J."/>
            <person name="Ramirez L."/>
            <person name="Alfaro M."/>
            <person name="Sun H."/>
            <person name="Tritt A."/>
            <person name="Yoshinaga Y."/>
            <person name="Zwiers L.-H."/>
            <person name="Turgeon B."/>
            <person name="Goodwin S."/>
            <person name="Spatafora J."/>
            <person name="Crous P."/>
            <person name="Grigoriev I."/>
        </authorList>
    </citation>
    <scope>NUCLEOTIDE SEQUENCE</scope>
    <source>
        <strain evidence="1">CBS 262.69</strain>
    </source>
</reference>
<protein>
    <submittedName>
        <fullName evidence="1">Uncharacterized protein</fullName>
    </submittedName>
</protein>
<accession>A0A6G1IBW2</accession>
<sequence length="61" mass="6612">PSGTTVYTTSERTGEEPKAEAIYYPAEGESVRAALTLPESDADRQYAGRIEDEYAKREGGA</sequence>
<gene>
    <name evidence="1" type="ORF">EJ06DRAFT_458718</name>
</gene>
<evidence type="ECO:0000313" key="2">
    <source>
        <dbReference type="Proteomes" id="UP000799640"/>
    </source>
</evidence>
<name>A0A6G1IBW2_9PEZI</name>
<feature type="non-terminal residue" evidence="1">
    <location>
        <position position="1"/>
    </location>
</feature>
<evidence type="ECO:0000313" key="1">
    <source>
        <dbReference type="EMBL" id="KAF2405559.1"/>
    </source>
</evidence>